<organism evidence="4 5">
    <name type="scientific">Longispora fulva</name>
    <dbReference type="NCBI Taxonomy" id="619741"/>
    <lineage>
        <taxon>Bacteria</taxon>
        <taxon>Bacillati</taxon>
        <taxon>Actinomycetota</taxon>
        <taxon>Actinomycetes</taxon>
        <taxon>Micromonosporales</taxon>
        <taxon>Micromonosporaceae</taxon>
        <taxon>Longispora</taxon>
    </lineage>
</organism>
<dbReference type="PANTHER" id="PTHR16305">
    <property type="entry name" value="TESTICULAR SOLUBLE ADENYLYL CYCLASE"/>
    <property type="match status" value="1"/>
</dbReference>
<keyword evidence="5" id="KW-1185">Reference proteome</keyword>
<keyword evidence="2" id="KW-0067">ATP-binding</keyword>
<dbReference type="CDD" id="cd06170">
    <property type="entry name" value="LuxR_C_like"/>
    <property type="match status" value="1"/>
</dbReference>
<dbReference type="InterPro" id="IPR000792">
    <property type="entry name" value="Tscrpt_reg_LuxR_C"/>
</dbReference>
<dbReference type="Gene3D" id="1.10.10.10">
    <property type="entry name" value="Winged helix-like DNA-binding domain superfamily/Winged helix DNA-binding domain"/>
    <property type="match status" value="1"/>
</dbReference>
<dbReference type="InterPro" id="IPR041664">
    <property type="entry name" value="AAA_16"/>
</dbReference>
<dbReference type="PROSITE" id="PS50043">
    <property type="entry name" value="HTH_LUXR_2"/>
    <property type="match status" value="1"/>
</dbReference>
<evidence type="ECO:0000256" key="1">
    <source>
        <dbReference type="ARBA" id="ARBA00022741"/>
    </source>
</evidence>
<evidence type="ECO:0000313" key="5">
    <source>
        <dbReference type="Proteomes" id="UP000622552"/>
    </source>
</evidence>
<gene>
    <name evidence="4" type="ORF">IW245_007950</name>
</gene>
<protein>
    <submittedName>
        <fullName evidence="4">DNA-binding CsgD family transcriptional regulator</fullName>
    </submittedName>
</protein>
<comment type="caution">
    <text evidence="4">The sequence shown here is derived from an EMBL/GenBank/DDBJ whole genome shotgun (WGS) entry which is preliminary data.</text>
</comment>
<keyword evidence="1" id="KW-0547">Nucleotide-binding</keyword>
<dbReference type="GO" id="GO:0005737">
    <property type="term" value="C:cytoplasm"/>
    <property type="evidence" value="ECO:0007669"/>
    <property type="project" value="TreeGrafter"/>
</dbReference>
<dbReference type="RefSeq" id="WP_197008137.1">
    <property type="nucleotide sequence ID" value="NZ_BONS01000013.1"/>
</dbReference>
<dbReference type="Pfam" id="PF13191">
    <property type="entry name" value="AAA_16"/>
    <property type="match status" value="1"/>
</dbReference>
<accession>A0A8J7KPW3</accession>
<dbReference type="SMART" id="SM00421">
    <property type="entry name" value="HTH_LUXR"/>
    <property type="match status" value="1"/>
</dbReference>
<evidence type="ECO:0000259" key="3">
    <source>
        <dbReference type="PROSITE" id="PS50043"/>
    </source>
</evidence>
<dbReference type="PANTHER" id="PTHR16305:SF35">
    <property type="entry name" value="TRANSCRIPTIONAL ACTIVATOR DOMAIN"/>
    <property type="match status" value="1"/>
</dbReference>
<evidence type="ECO:0000256" key="2">
    <source>
        <dbReference type="ARBA" id="ARBA00022840"/>
    </source>
</evidence>
<dbReference type="InterPro" id="IPR027417">
    <property type="entry name" value="P-loop_NTPase"/>
</dbReference>
<evidence type="ECO:0000313" key="4">
    <source>
        <dbReference type="EMBL" id="MBG6141756.1"/>
    </source>
</evidence>
<dbReference type="InterPro" id="IPR036388">
    <property type="entry name" value="WH-like_DNA-bd_sf"/>
</dbReference>
<dbReference type="SUPFAM" id="SSF46894">
    <property type="entry name" value="C-terminal effector domain of the bipartite response regulators"/>
    <property type="match status" value="1"/>
</dbReference>
<dbReference type="AlphaFoldDB" id="A0A8J7KPW3"/>
<dbReference type="GO" id="GO:0004016">
    <property type="term" value="F:adenylate cyclase activity"/>
    <property type="evidence" value="ECO:0007669"/>
    <property type="project" value="TreeGrafter"/>
</dbReference>
<name>A0A8J7KPW3_9ACTN</name>
<reference evidence="4" key="1">
    <citation type="submission" date="2020-11" db="EMBL/GenBank/DDBJ databases">
        <title>Sequencing the genomes of 1000 actinobacteria strains.</title>
        <authorList>
            <person name="Klenk H.-P."/>
        </authorList>
    </citation>
    <scope>NUCLEOTIDE SEQUENCE</scope>
    <source>
        <strain evidence="4">DSM 45356</strain>
    </source>
</reference>
<dbReference type="GO" id="GO:0005524">
    <property type="term" value="F:ATP binding"/>
    <property type="evidence" value="ECO:0007669"/>
    <property type="project" value="UniProtKB-KW"/>
</dbReference>
<proteinExistence type="predicted"/>
<dbReference type="GO" id="GO:0006355">
    <property type="term" value="P:regulation of DNA-templated transcription"/>
    <property type="evidence" value="ECO:0007669"/>
    <property type="project" value="InterPro"/>
</dbReference>
<dbReference type="Proteomes" id="UP000622552">
    <property type="component" value="Unassembled WGS sequence"/>
</dbReference>
<dbReference type="GO" id="GO:0003677">
    <property type="term" value="F:DNA binding"/>
    <property type="evidence" value="ECO:0007669"/>
    <property type="project" value="UniProtKB-KW"/>
</dbReference>
<feature type="domain" description="HTH luxR-type" evidence="3">
    <location>
        <begin position="853"/>
        <end position="917"/>
    </location>
</feature>
<keyword evidence="4" id="KW-0238">DNA-binding</keyword>
<dbReference type="InterPro" id="IPR016032">
    <property type="entry name" value="Sig_transdc_resp-reg_C-effctor"/>
</dbReference>
<sequence>MSDQPTLLGREDVLERCRAQLDAGAGVLLYGPAGIGKSAVVEVLGAEAAAQGQLVLRSTPSAVEAGLPHLTLCDLFSGVLDVDPPALPGHLRAALETALLRGAPLAGAATDQLAIRLGVLELLRGLALRGTVLLVLDDAHWIDPASAEVLAFAARRLGGLPVRMLVTERVEPGAEPLAIELLPPQVTEIALDGLPETLLGELLRNRLDMPLTGDTLGRVRASSGGNPLYALELGRALRRRGEPVRPDEPLPVPDRLRPLLSARLAELPVAAMPALLLVAAAARPGRELLPTDDPGLAVGLATGVLGLSPGGELRFSHPLLGELVYADATPAQRQAAHTRLADLVPDPVERVRHRALATPGPDRALAEALEAAAEVALARGAPGTAAELCRLAAEHTPGVVDEEPAGAPADGPALVSHRLLAAARHAHAAGLPDQVRSACLAVIRGPDPADRVGARLLHARLPGQDPADVKALLDAAALDAGGDPRLTGWVLLARAYQAFHETGVRAGPPGLDRIEELARDAGDEELEVEAIATRLAHQLHRDPQGSLAVLERGCALAAGQPLTEASIFMRQIQAVALVRSGDVPGALGAHERLRADTERAGRTLDLCDLLFTATGLYERAGRCSEAHATGQYGGRLRAELESDRLGELLQRGAAELNGGTAERAFELLDAAASAWARTDAVEWLAYALGLRGRAEWLLGRYEASARSQRRSRSLLHRQGYTDPAMFLIDADLAESLILTGATAEAAGLLGEARAEAARLGRDVVTLGLTRSRILLAGVTGDPRAAADELRALLPGDHPYPLEVARALLTLAALERRARRRAAARAALQEAAERYTLAGCVPYLRHAEAELARLDAPEGPLSDLELRIAELVRAGATNREIAGVLHLSVKAVEANLTRLFRRLGVRNRAELISRAPAG</sequence>
<dbReference type="SUPFAM" id="SSF52540">
    <property type="entry name" value="P-loop containing nucleoside triphosphate hydrolases"/>
    <property type="match status" value="1"/>
</dbReference>
<dbReference type="EMBL" id="JADOUF010000001">
    <property type="protein sequence ID" value="MBG6141756.1"/>
    <property type="molecule type" value="Genomic_DNA"/>
</dbReference>
<dbReference type="Pfam" id="PF00196">
    <property type="entry name" value="GerE"/>
    <property type="match status" value="1"/>
</dbReference>